<organism evidence="10 11">
    <name type="scientific">Aromatoleum diolicum</name>
    <dbReference type="NCBI Taxonomy" id="75796"/>
    <lineage>
        <taxon>Bacteria</taxon>
        <taxon>Pseudomonadati</taxon>
        <taxon>Pseudomonadota</taxon>
        <taxon>Betaproteobacteria</taxon>
        <taxon>Rhodocyclales</taxon>
        <taxon>Rhodocyclaceae</taxon>
        <taxon>Aromatoleum</taxon>
    </lineage>
</organism>
<dbReference type="CDD" id="cd00156">
    <property type="entry name" value="REC"/>
    <property type="match status" value="1"/>
</dbReference>
<dbReference type="InterPro" id="IPR003018">
    <property type="entry name" value="GAF"/>
</dbReference>
<protein>
    <recommendedName>
        <fullName evidence="2">histidine kinase</fullName>
        <ecNumber evidence="2">2.7.13.3</ecNumber>
    </recommendedName>
</protein>
<accession>A0ABX1QGA7</accession>
<dbReference type="InterPro" id="IPR001789">
    <property type="entry name" value="Sig_transdc_resp-reg_receiver"/>
</dbReference>
<dbReference type="EC" id="2.7.13.3" evidence="2"/>
<dbReference type="CDD" id="cd00082">
    <property type="entry name" value="HisKA"/>
    <property type="match status" value="1"/>
</dbReference>
<feature type="domain" description="Histidine kinase" evidence="7">
    <location>
        <begin position="304"/>
        <end position="522"/>
    </location>
</feature>
<gene>
    <name evidence="10" type="ORF">GPA25_14850</name>
</gene>
<dbReference type="PROSITE" id="PS50110">
    <property type="entry name" value="RESPONSE_REGULATORY"/>
    <property type="match status" value="2"/>
</dbReference>
<feature type="domain" description="Response regulatory" evidence="8">
    <location>
        <begin position="667"/>
        <end position="776"/>
    </location>
</feature>
<feature type="modified residue" description="4-aspartylphosphate" evidence="6">
    <location>
        <position position="586"/>
    </location>
</feature>
<dbReference type="InterPro" id="IPR003594">
    <property type="entry name" value="HATPase_dom"/>
</dbReference>
<dbReference type="PRINTS" id="PR00344">
    <property type="entry name" value="BCTRLSENSOR"/>
</dbReference>
<dbReference type="SUPFAM" id="SSF55785">
    <property type="entry name" value="PYP-like sensor domain (PAS domain)"/>
    <property type="match status" value="1"/>
</dbReference>
<keyword evidence="11" id="KW-1185">Reference proteome</keyword>
<dbReference type="Gene3D" id="3.40.50.2300">
    <property type="match status" value="2"/>
</dbReference>
<dbReference type="CDD" id="cd00130">
    <property type="entry name" value="PAS"/>
    <property type="match status" value="1"/>
</dbReference>
<evidence type="ECO:0000259" key="8">
    <source>
        <dbReference type="PROSITE" id="PS50110"/>
    </source>
</evidence>
<dbReference type="CDD" id="cd17546">
    <property type="entry name" value="REC_hyHK_CKI1_RcsC-like"/>
    <property type="match status" value="1"/>
</dbReference>
<dbReference type="PANTHER" id="PTHR43047:SF72">
    <property type="entry name" value="OSMOSENSING HISTIDINE PROTEIN KINASE SLN1"/>
    <property type="match status" value="1"/>
</dbReference>
<evidence type="ECO:0000259" key="9">
    <source>
        <dbReference type="PROSITE" id="PS50112"/>
    </source>
</evidence>
<dbReference type="NCBIfam" id="TIGR00229">
    <property type="entry name" value="sensory_box"/>
    <property type="match status" value="1"/>
</dbReference>
<dbReference type="PROSITE" id="PS50112">
    <property type="entry name" value="PAS"/>
    <property type="match status" value="1"/>
</dbReference>
<dbReference type="Pfam" id="PF02518">
    <property type="entry name" value="HATPase_c"/>
    <property type="match status" value="1"/>
</dbReference>
<feature type="domain" description="Response regulatory" evidence="8">
    <location>
        <begin position="537"/>
        <end position="653"/>
    </location>
</feature>
<dbReference type="InterPro" id="IPR004358">
    <property type="entry name" value="Sig_transdc_His_kin-like_C"/>
</dbReference>
<dbReference type="SUPFAM" id="SSF55874">
    <property type="entry name" value="ATPase domain of HSP90 chaperone/DNA topoisomerase II/histidine kinase"/>
    <property type="match status" value="1"/>
</dbReference>
<dbReference type="Pfam" id="PF00989">
    <property type="entry name" value="PAS"/>
    <property type="match status" value="1"/>
</dbReference>
<dbReference type="SMART" id="SM00065">
    <property type="entry name" value="GAF"/>
    <property type="match status" value="1"/>
</dbReference>
<dbReference type="Gene3D" id="3.30.450.20">
    <property type="entry name" value="PAS domain"/>
    <property type="match status" value="1"/>
</dbReference>
<dbReference type="SMART" id="SM00387">
    <property type="entry name" value="HATPase_c"/>
    <property type="match status" value="1"/>
</dbReference>
<comment type="caution">
    <text evidence="10">The sequence shown here is derived from an EMBL/GenBank/DDBJ whole genome shotgun (WGS) entry which is preliminary data.</text>
</comment>
<dbReference type="InterPro" id="IPR003661">
    <property type="entry name" value="HisK_dim/P_dom"/>
</dbReference>
<dbReference type="Gene3D" id="3.30.450.40">
    <property type="match status" value="1"/>
</dbReference>
<feature type="modified residue" description="4-aspartylphosphate" evidence="6">
    <location>
        <position position="715"/>
    </location>
</feature>
<dbReference type="InterPro" id="IPR036097">
    <property type="entry name" value="HisK_dim/P_sf"/>
</dbReference>
<keyword evidence="5" id="KW-0418">Kinase</keyword>
<dbReference type="RefSeq" id="WP_169261199.1">
    <property type="nucleotide sequence ID" value="NZ_WTVQ01000025.1"/>
</dbReference>
<evidence type="ECO:0000259" key="7">
    <source>
        <dbReference type="PROSITE" id="PS50109"/>
    </source>
</evidence>
<reference evidence="10 11" key="1">
    <citation type="submission" date="2019-12" db="EMBL/GenBank/DDBJ databases">
        <title>Comparative genomics gives insights into the taxonomy of the Azoarcus-Aromatoleum group and reveals separate origins of nif in the plant-associated Azoarcus and non-plant-associated Aromatoleum sub-groups.</title>
        <authorList>
            <person name="Lafos M."/>
            <person name="Maluk M."/>
            <person name="Batista M."/>
            <person name="Junghare M."/>
            <person name="Carmona M."/>
            <person name="Faoro H."/>
            <person name="Cruz L.M."/>
            <person name="Battistoni F."/>
            <person name="De Souza E."/>
            <person name="Pedrosa F."/>
            <person name="Chen W.-M."/>
            <person name="Poole P.S."/>
            <person name="Dixon R.A."/>
            <person name="James E.K."/>
        </authorList>
    </citation>
    <scope>NUCLEOTIDE SEQUENCE [LARGE SCALE GENOMIC DNA]</scope>
    <source>
        <strain evidence="10 11">22Lin</strain>
    </source>
</reference>
<dbReference type="PANTHER" id="PTHR43047">
    <property type="entry name" value="TWO-COMPONENT HISTIDINE PROTEIN KINASE"/>
    <property type="match status" value="1"/>
</dbReference>
<dbReference type="Pfam" id="PF00072">
    <property type="entry name" value="Response_reg"/>
    <property type="match status" value="2"/>
</dbReference>
<dbReference type="InterPro" id="IPR036890">
    <property type="entry name" value="HATPase_C_sf"/>
</dbReference>
<dbReference type="CDD" id="cd16922">
    <property type="entry name" value="HATPase_EvgS-ArcB-TorS-like"/>
    <property type="match status" value="1"/>
</dbReference>
<evidence type="ECO:0000313" key="10">
    <source>
        <dbReference type="EMBL" id="NMG76045.1"/>
    </source>
</evidence>
<dbReference type="Proteomes" id="UP000648984">
    <property type="component" value="Unassembled WGS sequence"/>
</dbReference>
<dbReference type="SUPFAM" id="SSF47384">
    <property type="entry name" value="Homodimeric domain of signal transducing histidine kinase"/>
    <property type="match status" value="1"/>
</dbReference>
<evidence type="ECO:0000256" key="3">
    <source>
        <dbReference type="ARBA" id="ARBA00022553"/>
    </source>
</evidence>
<dbReference type="Gene3D" id="3.30.565.10">
    <property type="entry name" value="Histidine kinase-like ATPase, C-terminal domain"/>
    <property type="match status" value="1"/>
</dbReference>
<keyword evidence="3 6" id="KW-0597">Phosphoprotein</keyword>
<evidence type="ECO:0000313" key="11">
    <source>
        <dbReference type="Proteomes" id="UP000648984"/>
    </source>
</evidence>
<dbReference type="Pfam" id="PF00512">
    <property type="entry name" value="HisKA"/>
    <property type="match status" value="1"/>
</dbReference>
<dbReference type="InterPro" id="IPR035965">
    <property type="entry name" value="PAS-like_dom_sf"/>
</dbReference>
<dbReference type="EMBL" id="WTVQ01000025">
    <property type="protein sequence ID" value="NMG76045.1"/>
    <property type="molecule type" value="Genomic_DNA"/>
</dbReference>
<dbReference type="SUPFAM" id="SSF55781">
    <property type="entry name" value="GAF domain-like"/>
    <property type="match status" value="1"/>
</dbReference>
<sequence>MQAPPVPPDEAQRLAALRSLELLDTPAEERFDRITRIAQRLFNVPITLISLIDSERQWFKSRQGVDVSETSREISFCGHAILGDDIFEIPDALNDPRFADNPLVTGPPDLRFYAAAPLTGPEGYRVGTLCLIDRSPRHLDADQRQLLRDLGEQVKAEFGRTRLQEAIDALRTHEARMRAIFNTATDGIITIAENGMIESFNPAATGIFGYAPAEVIGRNVSLLMPEPHCSEHDGYITRFLTTREPHVIGTRLEMTGRHKAGTSFPMELSVSETVVGGRRFFTGIIRDITARKQAERIKKEFISTISHELRTPLTSIRGSLGLIAGGIAGPLPDQATKLIDVAHRNSERLVRLINDILDIDKIESGKMQLDLQTQPLLPLVHHAIEANRAYAREFQVGITLVSSETEALVRVDADRLNQAITNLLSNAAKFSPADTDIQVSVEHHSGVLRISVADRGPGVPEQFRDRIFEKFSQADASDTRQKGGTGLGLAITKSLIEAMGGRIGYDSAAPGTTFWFELPAIPRPDASPADNASDAPRILICEDDPDVALLIRYMLEHDGYRTDIACDAEQAREMLSSTHYDAMTLDIALPGQDGITLIRQLRSDVESRSLPIIVVSALAQEGRSLLGGGMAVADWLEKPIDRQHLLAAVRDRVADNAPSPKAEKRQRILHIEDDPDVHRFISALATELADFDHAPDLDSARRYLAAHAYDLIILDLNLPDGSGWELLPLISLQASRPRVVVFSASDVSRQHAQHFAACLVKSSTDNPTLLATLRAQIAPHPTPEDHQ</sequence>
<evidence type="ECO:0000256" key="4">
    <source>
        <dbReference type="ARBA" id="ARBA00022679"/>
    </source>
</evidence>
<dbReference type="PROSITE" id="PS50109">
    <property type="entry name" value="HIS_KIN"/>
    <property type="match status" value="1"/>
</dbReference>
<feature type="domain" description="PAS" evidence="9">
    <location>
        <begin position="173"/>
        <end position="226"/>
    </location>
</feature>
<dbReference type="Gene3D" id="1.10.287.130">
    <property type="match status" value="1"/>
</dbReference>
<comment type="catalytic activity">
    <reaction evidence="1">
        <text>ATP + protein L-histidine = ADP + protein N-phospho-L-histidine.</text>
        <dbReference type="EC" id="2.7.13.3"/>
    </reaction>
</comment>
<dbReference type="InterPro" id="IPR005467">
    <property type="entry name" value="His_kinase_dom"/>
</dbReference>
<dbReference type="InterPro" id="IPR000014">
    <property type="entry name" value="PAS"/>
</dbReference>
<dbReference type="Pfam" id="PF01590">
    <property type="entry name" value="GAF"/>
    <property type="match status" value="1"/>
</dbReference>
<dbReference type="InterPro" id="IPR029016">
    <property type="entry name" value="GAF-like_dom_sf"/>
</dbReference>
<dbReference type="InterPro" id="IPR013767">
    <property type="entry name" value="PAS_fold"/>
</dbReference>
<dbReference type="SMART" id="SM00388">
    <property type="entry name" value="HisKA"/>
    <property type="match status" value="1"/>
</dbReference>
<proteinExistence type="predicted"/>
<dbReference type="SMART" id="SM00091">
    <property type="entry name" value="PAS"/>
    <property type="match status" value="1"/>
</dbReference>
<dbReference type="InterPro" id="IPR011006">
    <property type="entry name" value="CheY-like_superfamily"/>
</dbReference>
<evidence type="ECO:0000256" key="1">
    <source>
        <dbReference type="ARBA" id="ARBA00000085"/>
    </source>
</evidence>
<dbReference type="SMART" id="SM00448">
    <property type="entry name" value="REC"/>
    <property type="match status" value="2"/>
</dbReference>
<evidence type="ECO:0000256" key="5">
    <source>
        <dbReference type="ARBA" id="ARBA00022777"/>
    </source>
</evidence>
<name>A0ABX1QGA7_9RHOO</name>
<keyword evidence="4" id="KW-0808">Transferase</keyword>
<evidence type="ECO:0000256" key="2">
    <source>
        <dbReference type="ARBA" id="ARBA00012438"/>
    </source>
</evidence>
<dbReference type="SUPFAM" id="SSF52172">
    <property type="entry name" value="CheY-like"/>
    <property type="match status" value="2"/>
</dbReference>
<evidence type="ECO:0000256" key="6">
    <source>
        <dbReference type="PROSITE-ProRule" id="PRU00169"/>
    </source>
</evidence>